<keyword evidence="2" id="KW-1185">Reference proteome</keyword>
<dbReference type="EMBL" id="CADEAL010001418">
    <property type="protein sequence ID" value="CAB1432235.1"/>
    <property type="molecule type" value="Genomic_DNA"/>
</dbReference>
<reference evidence="1" key="1">
    <citation type="submission" date="2020-03" db="EMBL/GenBank/DDBJ databases">
        <authorList>
            <person name="Weist P."/>
        </authorList>
    </citation>
    <scope>NUCLEOTIDE SEQUENCE</scope>
</reference>
<dbReference type="AlphaFoldDB" id="A0A9N7UK71"/>
<proteinExistence type="predicted"/>
<name>A0A9N7UK71_PLEPL</name>
<comment type="caution">
    <text evidence="1">The sequence shown here is derived from an EMBL/GenBank/DDBJ whole genome shotgun (WGS) entry which is preliminary data.</text>
</comment>
<accession>A0A9N7UK71</accession>
<sequence>MNGVVAQMEIRNSGPTKSVVGGAKFVWHPGYDKLPRDSKKAMAITEKIAQFIVLDDQPLSVAFFHNPPTFLLLPQPVFLSLSLFLSCAHSSSVRRCLTLTSSSS</sequence>
<gene>
    <name evidence="1" type="ORF">PLEPLA_LOCUS20292</name>
</gene>
<evidence type="ECO:0000313" key="2">
    <source>
        <dbReference type="Proteomes" id="UP001153269"/>
    </source>
</evidence>
<dbReference type="Proteomes" id="UP001153269">
    <property type="component" value="Unassembled WGS sequence"/>
</dbReference>
<evidence type="ECO:0000313" key="1">
    <source>
        <dbReference type="EMBL" id="CAB1432235.1"/>
    </source>
</evidence>
<protein>
    <submittedName>
        <fullName evidence="1">Uncharacterized protein</fullName>
    </submittedName>
</protein>
<organism evidence="1 2">
    <name type="scientific">Pleuronectes platessa</name>
    <name type="common">European plaice</name>
    <dbReference type="NCBI Taxonomy" id="8262"/>
    <lineage>
        <taxon>Eukaryota</taxon>
        <taxon>Metazoa</taxon>
        <taxon>Chordata</taxon>
        <taxon>Craniata</taxon>
        <taxon>Vertebrata</taxon>
        <taxon>Euteleostomi</taxon>
        <taxon>Actinopterygii</taxon>
        <taxon>Neopterygii</taxon>
        <taxon>Teleostei</taxon>
        <taxon>Neoteleostei</taxon>
        <taxon>Acanthomorphata</taxon>
        <taxon>Carangaria</taxon>
        <taxon>Pleuronectiformes</taxon>
        <taxon>Pleuronectoidei</taxon>
        <taxon>Pleuronectidae</taxon>
        <taxon>Pleuronectes</taxon>
    </lineage>
</organism>